<keyword evidence="3" id="KW-0408">Iron</keyword>
<gene>
    <name evidence="10" type="primary">VIT1</name>
    <name evidence="10" type="ORF">KSP40_PGU016095</name>
</gene>
<evidence type="ECO:0000256" key="2">
    <source>
        <dbReference type="ARBA" id="ARBA00007049"/>
    </source>
</evidence>
<organism evidence="10 11">
    <name type="scientific">Platanthera guangdongensis</name>
    <dbReference type="NCBI Taxonomy" id="2320717"/>
    <lineage>
        <taxon>Eukaryota</taxon>
        <taxon>Viridiplantae</taxon>
        <taxon>Streptophyta</taxon>
        <taxon>Embryophyta</taxon>
        <taxon>Tracheophyta</taxon>
        <taxon>Spermatophyta</taxon>
        <taxon>Magnoliopsida</taxon>
        <taxon>Liliopsida</taxon>
        <taxon>Asparagales</taxon>
        <taxon>Orchidaceae</taxon>
        <taxon>Orchidoideae</taxon>
        <taxon>Orchideae</taxon>
        <taxon>Orchidinae</taxon>
        <taxon>Platanthera</taxon>
    </lineage>
</organism>
<protein>
    <recommendedName>
        <fullName evidence="9">Vacuolar iron transporter</fullName>
        <shortName evidence="9">VIT</shortName>
    </recommendedName>
</protein>
<keyword evidence="3" id="KW-0410">Iron transport</keyword>
<keyword evidence="11" id="KW-1185">Reference proteome</keyword>
<name>A0ABR2M7R1_9ASPA</name>
<evidence type="ECO:0000256" key="4">
    <source>
        <dbReference type="ARBA" id="ARBA00022554"/>
    </source>
</evidence>
<proteinExistence type="inferred from homology"/>
<comment type="domain">
    <text evidence="9">The cytoplasmic metal binding domain (MBD) is located between transmembrane 2 (TM2) and transmembrane 3 (TM3).</text>
</comment>
<evidence type="ECO:0000256" key="9">
    <source>
        <dbReference type="RuleBase" id="RU369115"/>
    </source>
</evidence>
<evidence type="ECO:0000256" key="3">
    <source>
        <dbReference type="ARBA" id="ARBA00022496"/>
    </source>
</evidence>
<comment type="catalytic activity">
    <reaction evidence="8">
        <text>Fe(2+)(in) = Fe(2+)(out)</text>
        <dbReference type="Rhea" id="RHEA:28486"/>
        <dbReference type="ChEBI" id="CHEBI:29033"/>
    </reaction>
    <physiologicalReaction direction="left-to-right" evidence="8">
        <dbReference type="Rhea" id="RHEA:28487"/>
    </physiologicalReaction>
</comment>
<evidence type="ECO:0000313" key="10">
    <source>
        <dbReference type="EMBL" id="KAK8960078.1"/>
    </source>
</evidence>
<evidence type="ECO:0000256" key="8">
    <source>
        <dbReference type="ARBA" id="ARBA00044464"/>
    </source>
</evidence>
<keyword evidence="7" id="KW-0472">Membrane</keyword>
<sequence length="222" mass="23586">MPAAGTSSEKLLTHHREKHFTSGEIVRDVIIGVSDGLTVPFALAAGLSGASAPSSLILTAGLAEVAAGAISMGLGGYLAAKSESDHYMREYTREQEEIVSVPETEEAEVRQILSEYGLQPHEYGPVVTALRKNPQAWLDFMMKFELGLEKPEANRALQSAMTIAASYIAGGLVPLLPYMSSPSPGRQCSCLSPSLSCRSSSLATSKAASPETARCQAPFRQL</sequence>
<dbReference type="InterPro" id="IPR008217">
    <property type="entry name" value="Ccc1_fam"/>
</dbReference>
<dbReference type="PANTHER" id="PTHR31851">
    <property type="entry name" value="FE(2+)/MN(2+) TRANSPORTER PCL1"/>
    <property type="match status" value="1"/>
</dbReference>
<evidence type="ECO:0000256" key="7">
    <source>
        <dbReference type="ARBA" id="ARBA00023136"/>
    </source>
</evidence>
<comment type="subunit">
    <text evidence="9">Homodimer.</text>
</comment>
<dbReference type="Proteomes" id="UP001412067">
    <property type="component" value="Unassembled WGS sequence"/>
</dbReference>
<dbReference type="CDD" id="cd02435">
    <property type="entry name" value="CCC1"/>
    <property type="match status" value="1"/>
</dbReference>
<comment type="subcellular location">
    <subcellularLocation>
        <location evidence="1 9">Vacuole membrane</location>
        <topology evidence="1 9">Multi-pass membrane protein</topology>
    </subcellularLocation>
</comment>
<comment type="similarity">
    <text evidence="2 9">Belongs to the CCC1 family.</text>
</comment>
<reference evidence="10 11" key="1">
    <citation type="journal article" date="2022" name="Nat. Plants">
        <title>Genomes of leafy and leafless Platanthera orchids illuminate the evolution of mycoheterotrophy.</title>
        <authorList>
            <person name="Li M.H."/>
            <person name="Liu K.W."/>
            <person name="Li Z."/>
            <person name="Lu H.C."/>
            <person name="Ye Q.L."/>
            <person name="Zhang D."/>
            <person name="Wang J.Y."/>
            <person name="Li Y.F."/>
            <person name="Zhong Z.M."/>
            <person name="Liu X."/>
            <person name="Yu X."/>
            <person name="Liu D.K."/>
            <person name="Tu X.D."/>
            <person name="Liu B."/>
            <person name="Hao Y."/>
            <person name="Liao X.Y."/>
            <person name="Jiang Y.T."/>
            <person name="Sun W.H."/>
            <person name="Chen J."/>
            <person name="Chen Y.Q."/>
            <person name="Ai Y."/>
            <person name="Zhai J.W."/>
            <person name="Wu S.S."/>
            <person name="Zhou Z."/>
            <person name="Hsiao Y.Y."/>
            <person name="Wu W.L."/>
            <person name="Chen Y.Y."/>
            <person name="Lin Y.F."/>
            <person name="Hsu J.L."/>
            <person name="Li C.Y."/>
            <person name="Wang Z.W."/>
            <person name="Zhao X."/>
            <person name="Zhong W.Y."/>
            <person name="Ma X.K."/>
            <person name="Ma L."/>
            <person name="Huang J."/>
            <person name="Chen G.Z."/>
            <person name="Huang M.Z."/>
            <person name="Huang L."/>
            <person name="Peng D.H."/>
            <person name="Luo Y.B."/>
            <person name="Zou S.Q."/>
            <person name="Chen S.P."/>
            <person name="Lan S."/>
            <person name="Tsai W.C."/>
            <person name="Van de Peer Y."/>
            <person name="Liu Z.J."/>
        </authorList>
    </citation>
    <scope>NUCLEOTIDE SEQUENCE [LARGE SCALE GENOMIC DNA]</scope>
    <source>
        <strain evidence="10">Lor288</strain>
    </source>
</reference>
<evidence type="ECO:0000313" key="11">
    <source>
        <dbReference type="Proteomes" id="UP001412067"/>
    </source>
</evidence>
<comment type="caution">
    <text evidence="10">The sequence shown here is derived from an EMBL/GenBank/DDBJ whole genome shotgun (WGS) entry which is preliminary data.</text>
</comment>
<evidence type="ECO:0000256" key="5">
    <source>
        <dbReference type="ARBA" id="ARBA00022692"/>
    </source>
</evidence>
<dbReference type="EMBL" id="JBBWWR010000011">
    <property type="protein sequence ID" value="KAK8960078.1"/>
    <property type="molecule type" value="Genomic_DNA"/>
</dbReference>
<comment type="function">
    <text evidence="9">Vacuolar Fe(2+) uptake transporter.</text>
</comment>
<evidence type="ECO:0000256" key="6">
    <source>
        <dbReference type="ARBA" id="ARBA00022989"/>
    </source>
</evidence>
<keyword evidence="9" id="KW-0479">Metal-binding</keyword>
<keyword evidence="6" id="KW-1133">Transmembrane helix</keyword>
<keyword evidence="5" id="KW-0812">Transmembrane</keyword>
<keyword evidence="9" id="KW-0406">Ion transport</keyword>
<keyword evidence="4 9" id="KW-0926">Vacuole</keyword>
<evidence type="ECO:0000256" key="1">
    <source>
        <dbReference type="ARBA" id="ARBA00004128"/>
    </source>
</evidence>
<accession>A0ABR2M7R1</accession>
<dbReference type="Pfam" id="PF01988">
    <property type="entry name" value="VIT1"/>
    <property type="match status" value="1"/>
</dbReference>
<keyword evidence="9" id="KW-0813">Transport</keyword>